<proteinExistence type="predicted"/>
<name>A9WV41_RENSM</name>
<keyword evidence="2" id="KW-1185">Reference proteome</keyword>
<dbReference type="AlphaFoldDB" id="A9WV41"/>
<evidence type="ECO:0000313" key="1">
    <source>
        <dbReference type="EMBL" id="ABY25062.1"/>
    </source>
</evidence>
<reference evidence="2" key="1">
    <citation type="journal article" date="2008" name="J. Bacteriol.">
        <title>Genome sequence of the fish pathogen Renibacterium salmoninarum suggests reductive evolution away from an environmental Arthrobacter ancestor.</title>
        <authorList>
            <person name="Wiens G.D."/>
            <person name="Rockey D.D."/>
            <person name="Wu Z."/>
            <person name="Chang J."/>
            <person name="Levy R."/>
            <person name="Crane S."/>
            <person name="Chen D.S."/>
            <person name="Capri G.R."/>
            <person name="Burnett J.R."/>
            <person name="Sudheesh P.S."/>
            <person name="Schipma M.J."/>
            <person name="Burd H."/>
            <person name="Bhattacharyya A."/>
            <person name="Rhodes L.D."/>
            <person name="Kaul R."/>
            <person name="Strom M.S."/>
        </authorList>
    </citation>
    <scope>NUCLEOTIDE SEQUENCE [LARGE SCALE GENOMIC DNA]</scope>
    <source>
        <strain evidence="2">ATCC 33209 / DSM 20767 / JCM 11484 / NBRC 15589 / NCIMB 2235</strain>
    </source>
</reference>
<dbReference type="EMBL" id="CP000910">
    <property type="protein sequence ID" value="ABY25062.1"/>
    <property type="molecule type" value="Genomic_DNA"/>
</dbReference>
<protein>
    <submittedName>
        <fullName evidence="1">Uncharacterized protein</fullName>
    </submittedName>
</protein>
<organism evidence="1 2">
    <name type="scientific">Renibacterium salmoninarum (strain ATCC 33209 / DSM 20767 / JCM 11484 / NBRC 15589 / NCIMB 2235)</name>
    <dbReference type="NCBI Taxonomy" id="288705"/>
    <lineage>
        <taxon>Bacteria</taxon>
        <taxon>Bacillati</taxon>
        <taxon>Actinomycetota</taxon>
        <taxon>Actinomycetes</taxon>
        <taxon>Micrococcales</taxon>
        <taxon>Micrococcaceae</taxon>
        <taxon>Renibacterium</taxon>
    </lineage>
</organism>
<dbReference type="HOGENOM" id="CLU_2411102_0_0_11"/>
<dbReference type="STRING" id="288705.RSal33209_3352"/>
<dbReference type="KEGG" id="rsa:RSal33209_3352"/>
<gene>
    <name evidence="1" type="ordered locus">RSal33209_3352</name>
</gene>
<accession>A9WV41</accession>
<evidence type="ECO:0000313" key="2">
    <source>
        <dbReference type="Proteomes" id="UP000002007"/>
    </source>
</evidence>
<dbReference type="Proteomes" id="UP000002007">
    <property type="component" value="Chromosome"/>
</dbReference>
<sequence length="92" mass="10367">MTYVIFAITQFQENYPCHSEPIQTGPAKCADWISTLCSECSRETRPHCALVQFACGQLITPTFWSLFITTRTPNISKSMSTRSRIGPTCTWA</sequence>